<evidence type="ECO:0000256" key="8">
    <source>
        <dbReference type="ARBA" id="ARBA00022946"/>
    </source>
</evidence>
<dbReference type="GO" id="GO:0005739">
    <property type="term" value="C:mitochondrion"/>
    <property type="evidence" value="ECO:0000318"/>
    <property type="project" value="GO_Central"/>
</dbReference>
<keyword evidence="17" id="KW-1185">Reference proteome</keyword>
<dbReference type="AlphaFoldDB" id="B6K0Q6"/>
<dbReference type="GO" id="GO:0006432">
    <property type="term" value="P:phenylalanyl-tRNA aminoacylation"/>
    <property type="evidence" value="ECO:0000318"/>
    <property type="project" value="GO_Central"/>
</dbReference>
<reference evidence="15 17" key="1">
    <citation type="journal article" date="2011" name="Science">
        <title>Comparative functional genomics of the fission yeasts.</title>
        <authorList>
            <person name="Rhind N."/>
            <person name="Chen Z."/>
            <person name="Yassour M."/>
            <person name="Thompson D.A."/>
            <person name="Haas B.J."/>
            <person name="Habib N."/>
            <person name="Wapinski I."/>
            <person name="Roy S."/>
            <person name="Lin M.F."/>
            <person name="Heiman D.I."/>
            <person name="Young S.K."/>
            <person name="Furuya K."/>
            <person name="Guo Y."/>
            <person name="Pidoux A."/>
            <person name="Chen H.M."/>
            <person name="Robbertse B."/>
            <person name="Goldberg J.M."/>
            <person name="Aoki K."/>
            <person name="Bayne E.H."/>
            <person name="Berlin A.M."/>
            <person name="Desjardins C.A."/>
            <person name="Dobbs E."/>
            <person name="Dukaj L."/>
            <person name="Fan L."/>
            <person name="FitzGerald M.G."/>
            <person name="French C."/>
            <person name="Gujja S."/>
            <person name="Hansen K."/>
            <person name="Keifenheim D."/>
            <person name="Levin J.Z."/>
            <person name="Mosher R.A."/>
            <person name="Mueller C.A."/>
            <person name="Pfiffner J."/>
            <person name="Priest M."/>
            <person name="Russ C."/>
            <person name="Smialowska A."/>
            <person name="Swoboda P."/>
            <person name="Sykes S.M."/>
            <person name="Vaughn M."/>
            <person name="Vengrova S."/>
            <person name="Yoder R."/>
            <person name="Zeng Q."/>
            <person name="Allshire R."/>
            <person name="Baulcombe D."/>
            <person name="Birren B.W."/>
            <person name="Brown W."/>
            <person name="Ekwall K."/>
            <person name="Kellis M."/>
            <person name="Leatherwood J."/>
            <person name="Levin H."/>
            <person name="Margalit H."/>
            <person name="Martienssen R."/>
            <person name="Nieduszynski C.A."/>
            <person name="Spatafora J.W."/>
            <person name="Friedman N."/>
            <person name="Dalgaard J.Z."/>
            <person name="Baumann P."/>
            <person name="Niki H."/>
            <person name="Regev A."/>
            <person name="Nusbaum C."/>
        </authorList>
    </citation>
    <scope>NUCLEOTIDE SEQUENCE [LARGE SCALE GENOMIC DNA]</scope>
    <source>
        <strain evidence="17">yFS275 / FY16936</strain>
    </source>
</reference>
<dbReference type="InterPro" id="IPR004530">
    <property type="entry name" value="Phe-tRNA-synth_IIc_mito"/>
</dbReference>
<dbReference type="PROSITE" id="PS51447">
    <property type="entry name" value="FDX_ACB"/>
    <property type="match status" value="1"/>
</dbReference>
<keyword evidence="9" id="KW-0496">Mitochondrion</keyword>
<dbReference type="GO" id="GO:0070156">
    <property type="term" value="P:mitochondrial phenylalanyl-tRNA aminoacylation"/>
    <property type="evidence" value="ECO:0007669"/>
    <property type="project" value="EnsemblFungi"/>
</dbReference>
<dbReference type="eggNOG" id="KOG2783">
    <property type="taxonomic scope" value="Eukaryota"/>
</dbReference>
<organism evidence="15 17">
    <name type="scientific">Schizosaccharomyces japonicus (strain yFS275 / FY16936)</name>
    <name type="common">Fission yeast</name>
    <dbReference type="NCBI Taxonomy" id="402676"/>
    <lineage>
        <taxon>Eukaryota</taxon>
        <taxon>Fungi</taxon>
        <taxon>Dikarya</taxon>
        <taxon>Ascomycota</taxon>
        <taxon>Taphrinomycotina</taxon>
        <taxon>Schizosaccharomycetes</taxon>
        <taxon>Schizosaccharomycetales</taxon>
        <taxon>Schizosaccharomycetaceae</taxon>
        <taxon>Schizosaccharomyces</taxon>
    </lineage>
</organism>
<comment type="catalytic activity">
    <reaction evidence="12">
        <text>tRNA(Phe) + L-phenylalanine + ATP = L-phenylalanyl-tRNA(Phe) + AMP + diphosphate + H(+)</text>
        <dbReference type="Rhea" id="RHEA:19413"/>
        <dbReference type="Rhea" id="RHEA-COMP:9668"/>
        <dbReference type="Rhea" id="RHEA-COMP:9699"/>
        <dbReference type="ChEBI" id="CHEBI:15378"/>
        <dbReference type="ChEBI" id="CHEBI:30616"/>
        <dbReference type="ChEBI" id="CHEBI:33019"/>
        <dbReference type="ChEBI" id="CHEBI:58095"/>
        <dbReference type="ChEBI" id="CHEBI:78442"/>
        <dbReference type="ChEBI" id="CHEBI:78531"/>
        <dbReference type="ChEBI" id="CHEBI:456215"/>
        <dbReference type="EC" id="6.1.1.20"/>
    </reaction>
</comment>
<evidence type="ECO:0000256" key="7">
    <source>
        <dbReference type="ARBA" id="ARBA00022917"/>
    </source>
</evidence>
<evidence type="ECO:0000256" key="2">
    <source>
        <dbReference type="ARBA" id="ARBA00008226"/>
    </source>
</evidence>
<evidence type="ECO:0000256" key="12">
    <source>
        <dbReference type="ARBA" id="ARBA00049255"/>
    </source>
</evidence>
<feature type="domain" description="FDX-ACB" evidence="14">
    <location>
        <begin position="355"/>
        <end position="444"/>
    </location>
</feature>
<dbReference type="InterPro" id="IPR045864">
    <property type="entry name" value="aa-tRNA-synth_II/BPL/LPL"/>
</dbReference>
<dbReference type="InterPro" id="IPR002319">
    <property type="entry name" value="Phenylalanyl-tRNA_Synthase"/>
</dbReference>
<comment type="subcellular location">
    <subcellularLocation>
        <location evidence="1">Mitochondrion matrix</location>
    </subcellularLocation>
</comment>
<dbReference type="RefSeq" id="XP_002173820.1">
    <property type="nucleotide sequence ID" value="XM_002173784.1"/>
</dbReference>
<evidence type="ECO:0000256" key="1">
    <source>
        <dbReference type="ARBA" id="ARBA00004305"/>
    </source>
</evidence>
<evidence type="ECO:0000256" key="3">
    <source>
        <dbReference type="ARBA" id="ARBA00012814"/>
    </source>
</evidence>
<dbReference type="PANTHER" id="PTHR11538">
    <property type="entry name" value="PHENYLALANYL-TRNA SYNTHETASE"/>
    <property type="match status" value="1"/>
</dbReference>
<dbReference type="GeneID" id="7047724"/>
<dbReference type="NCBIfam" id="TIGR00469">
    <property type="entry name" value="pheS_mito"/>
    <property type="match status" value="1"/>
</dbReference>
<keyword evidence="7" id="KW-0648">Protein biosynthesis</keyword>
<gene>
    <name evidence="16" type="primary">msf1</name>
    <name evidence="15" type="ORF">SJAG_02615</name>
</gene>
<dbReference type="GO" id="GO:0005759">
    <property type="term" value="C:mitochondrial matrix"/>
    <property type="evidence" value="ECO:0007669"/>
    <property type="project" value="UniProtKB-SubCell"/>
</dbReference>
<feature type="domain" description="Aminoacyl-transfer RNA synthetases class-II family profile" evidence="13">
    <location>
        <begin position="91"/>
        <end position="353"/>
    </location>
</feature>
<evidence type="ECO:0000256" key="6">
    <source>
        <dbReference type="ARBA" id="ARBA00022840"/>
    </source>
</evidence>
<dbReference type="EMBL" id="KE651166">
    <property type="protein sequence ID" value="EEB07527.1"/>
    <property type="molecule type" value="Genomic_DNA"/>
</dbReference>
<dbReference type="GO" id="GO:0000049">
    <property type="term" value="F:tRNA binding"/>
    <property type="evidence" value="ECO:0007669"/>
    <property type="project" value="InterPro"/>
</dbReference>
<evidence type="ECO:0000256" key="5">
    <source>
        <dbReference type="ARBA" id="ARBA00022741"/>
    </source>
</evidence>
<dbReference type="PANTHER" id="PTHR11538:SF41">
    <property type="entry name" value="PHENYLALANINE--TRNA LIGASE, MITOCHONDRIAL"/>
    <property type="match status" value="1"/>
</dbReference>
<dbReference type="GO" id="GO:0005524">
    <property type="term" value="F:ATP binding"/>
    <property type="evidence" value="ECO:0007669"/>
    <property type="project" value="UniProtKB-KW"/>
</dbReference>
<dbReference type="SUPFAM" id="SSF54991">
    <property type="entry name" value="Anticodon-binding domain of PheRS"/>
    <property type="match status" value="1"/>
</dbReference>
<sequence>MITSATRGSNILRRLSNRFYSPGSCNKLDLHSVNVSGKNWVKDDWFNIPQSVLDKVNRKLYAINGHPIATIRTLLEGALKRKDTLLADVSESPVVSVRNNFDQLGFPKNHPGRSRSDTFYINKQYCLRTHTSAHQPDHFRLLKESRGISTSFLITADTYRKDEVDACHYPVFHQTEGAFVAKPDDQSLLLHEVESVQYFLKQHSVSVYDETSIDESNTLQNSALHTHEHVQLFSEHLKWTIMKAIYQLLLTAPESQKQIAFRWTNDSFPFTQPSYQLEVLWNDKWLELLGAGIVQERLLLDADLQHSVGWAFGIGLERLAMLLYQIPDIRLFWSHDKRFLSQFQPGRITAFRPFSKYPICFKDVSFWLKEGFSDKDFHQAVRNICGDLVESVQLIDRYQKQDGNVSLCYRINYRSMERSLRNHEVDDLQEQLRTHLQTLPLTLR</sequence>
<dbReference type="FunFam" id="3.30.70.380:FF:000002">
    <property type="entry name" value="phenylalanine--tRNA ligase, mitochondrial"/>
    <property type="match status" value="1"/>
</dbReference>
<dbReference type="JaponicusDB" id="SJAG_02615">
    <property type="gene designation" value="msf1"/>
</dbReference>
<keyword evidence="6" id="KW-0067">ATP-binding</keyword>
<proteinExistence type="inferred from homology"/>
<evidence type="ECO:0000256" key="4">
    <source>
        <dbReference type="ARBA" id="ARBA00022598"/>
    </source>
</evidence>
<evidence type="ECO:0000259" key="14">
    <source>
        <dbReference type="PROSITE" id="PS51447"/>
    </source>
</evidence>
<evidence type="ECO:0000259" key="13">
    <source>
        <dbReference type="PROSITE" id="PS50862"/>
    </source>
</evidence>
<keyword evidence="4" id="KW-0436">Ligase</keyword>
<protein>
    <recommendedName>
        <fullName evidence="3">phenylalanine--tRNA ligase</fullName>
        <ecNumber evidence="3">6.1.1.20</ecNumber>
    </recommendedName>
    <alternativeName>
        <fullName evidence="11">Phenylalanyl-tRNA synthetase</fullName>
    </alternativeName>
</protein>
<comment type="similarity">
    <text evidence="2">Belongs to the class-II aminoacyl-tRNA synthetase family.</text>
</comment>
<evidence type="ECO:0000313" key="17">
    <source>
        <dbReference type="Proteomes" id="UP000001744"/>
    </source>
</evidence>
<evidence type="ECO:0000313" key="15">
    <source>
        <dbReference type="EMBL" id="EEB07527.1"/>
    </source>
</evidence>
<evidence type="ECO:0000256" key="11">
    <source>
        <dbReference type="ARBA" id="ARBA00031194"/>
    </source>
</evidence>
<dbReference type="EC" id="6.1.1.20" evidence="3"/>
<dbReference type="OrthoDB" id="4457at2759"/>
<dbReference type="InterPro" id="IPR005121">
    <property type="entry name" value="Fdx_antiC-bd"/>
</dbReference>
<keyword evidence="5" id="KW-0547">Nucleotide-binding</keyword>
<evidence type="ECO:0000313" key="16">
    <source>
        <dbReference type="JaponicusDB" id="SJAG_02615"/>
    </source>
</evidence>
<name>B6K0Q6_SCHJY</name>
<dbReference type="InterPro" id="IPR006195">
    <property type="entry name" value="aa-tRNA-synth_II"/>
</dbReference>
<keyword evidence="8" id="KW-0809">Transit peptide</keyword>
<dbReference type="SUPFAM" id="SSF55681">
    <property type="entry name" value="Class II aaRS and biotin synthetases"/>
    <property type="match status" value="1"/>
</dbReference>
<accession>B6K0Q6</accession>
<evidence type="ECO:0000256" key="9">
    <source>
        <dbReference type="ARBA" id="ARBA00023128"/>
    </source>
</evidence>
<dbReference type="GO" id="GO:0004826">
    <property type="term" value="F:phenylalanine-tRNA ligase activity"/>
    <property type="evidence" value="ECO:0000318"/>
    <property type="project" value="GO_Central"/>
</dbReference>
<dbReference type="OMA" id="PISHYPQ"/>
<dbReference type="Pfam" id="PF03147">
    <property type="entry name" value="FDX-ACB"/>
    <property type="match status" value="1"/>
</dbReference>
<evidence type="ECO:0000256" key="10">
    <source>
        <dbReference type="ARBA" id="ARBA00023146"/>
    </source>
</evidence>
<dbReference type="Pfam" id="PF01409">
    <property type="entry name" value="tRNA-synt_2d"/>
    <property type="match status" value="2"/>
</dbReference>
<dbReference type="GO" id="GO:0005737">
    <property type="term" value="C:cytoplasm"/>
    <property type="evidence" value="ECO:0000318"/>
    <property type="project" value="GO_Central"/>
</dbReference>
<dbReference type="PROSITE" id="PS50862">
    <property type="entry name" value="AA_TRNA_LIGASE_II"/>
    <property type="match status" value="1"/>
</dbReference>
<dbReference type="HOGENOM" id="CLU_022696_0_1_1"/>
<dbReference type="SMART" id="SM00896">
    <property type="entry name" value="FDX-ACB"/>
    <property type="match status" value="1"/>
</dbReference>
<dbReference type="Gene3D" id="3.30.70.380">
    <property type="entry name" value="Ferrodoxin-fold anticodon-binding domain"/>
    <property type="match status" value="1"/>
</dbReference>
<keyword evidence="10" id="KW-0030">Aminoacyl-tRNA synthetase</keyword>
<dbReference type="Gene3D" id="3.30.930.10">
    <property type="entry name" value="Bira Bifunctional Protein, Domain 2"/>
    <property type="match status" value="1"/>
</dbReference>
<dbReference type="VEuPathDB" id="FungiDB:SJAG_02615"/>
<dbReference type="Proteomes" id="UP000001744">
    <property type="component" value="Unassembled WGS sequence"/>
</dbReference>
<dbReference type="STRING" id="402676.B6K0Q6"/>
<dbReference type="InterPro" id="IPR036690">
    <property type="entry name" value="Fdx_antiC-bd_sf"/>
</dbReference>